<dbReference type="InterPro" id="IPR029510">
    <property type="entry name" value="Ald_DH_CS_GLU"/>
</dbReference>
<evidence type="ECO:0000313" key="6">
    <source>
        <dbReference type="Proteomes" id="UP001165287"/>
    </source>
</evidence>
<sequence>MSQLAVQLRERVEKFLTGKKKLFINGEFVESVSEKTFETYNPATGEVLANVFEAGPEDINLAVKAARKAFDEGPWSKMGTAERSRLMYKLADLMEEHKDDLAQLETLDNGKPIRETTNADIPLAIEHMRYYAGWSTKIVGQTIPVNGPFFNYTRHEAVGVVGQIIPWNFPLLMAMWKLGAALATGCTVVLKPAEQTPLSALYLAELVQEAGFPAGVLNIVPGFGETAGQPLVDHPEVNKIAFTGSTEVGKLIMEKAAKTLKRVTLELGGKSPNIILPDADLTEAIPGALNGVMFNQGQVCCAGSRVFVQKKQFDNVVADMVSHAEKIKQGSGIHADTEIGPLVSTEQQNRVLGYIEKGVNEGAELLVGGTKPYEQGYFVSPTIFANVQDEMTIAKEEIFGPVISAMPYDNIDDLIARANNSEYGLAAGVWTRDVAKAHYIAENLRAGTVWVNCYNVFDAASPFGGYKQSGIGREMGSYALNSYTEVKSVWISKK</sequence>
<evidence type="ECO:0000259" key="4">
    <source>
        <dbReference type="Pfam" id="PF00171"/>
    </source>
</evidence>
<evidence type="ECO:0000256" key="2">
    <source>
        <dbReference type="PROSITE-ProRule" id="PRU10007"/>
    </source>
</evidence>
<proteinExistence type="inferred from homology"/>
<dbReference type="RefSeq" id="WP_224139333.1">
    <property type="nucleotide sequence ID" value="NZ_JAIQUM010000025.1"/>
</dbReference>
<evidence type="ECO:0000256" key="1">
    <source>
        <dbReference type="ARBA" id="ARBA00023002"/>
    </source>
</evidence>
<dbReference type="InterPro" id="IPR016161">
    <property type="entry name" value="Ald_DH/histidinol_DH"/>
</dbReference>
<keyword evidence="6" id="KW-1185">Reference proteome</keyword>
<dbReference type="CDD" id="cd07091">
    <property type="entry name" value="ALDH_F1-2_Ald2-like"/>
    <property type="match status" value="1"/>
</dbReference>
<reference evidence="5" key="1">
    <citation type="submission" date="2024-05" db="EMBL/GenBank/DDBJ databases">
        <title>Metabacillus sp. nov., isolated from the rhizosphere soil of tomato plants.</title>
        <authorList>
            <person name="Ma R."/>
        </authorList>
    </citation>
    <scope>NUCLEOTIDE SEQUENCE</scope>
    <source>
        <strain evidence="5">DBTR6</strain>
    </source>
</reference>
<dbReference type="Gene3D" id="3.40.309.10">
    <property type="entry name" value="Aldehyde Dehydrogenase, Chain A, domain 2"/>
    <property type="match status" value="1"/>
</dbReference>
<feature type="domain" description="Aldehyde dehydrogenase" evidence="4">
    <location>
        <begin position="28"/>
        <end position="489"/>
    </location>
</feature>
<dbReference type="Proteomes" id="UP001165287">
    <property type="component" value="Unassembled WGS sequence"/>
</dbReference>
<dbReference type="Gene3D" id="3.40.605.10">
    <property type="entry name" value="Aldehyde Dehydrogenase, Chain A, domain 1"/>
    <property type="match status" value="1"/>
</dbReference>
<dbReference type="InterPro" id="IPR016162">
    <property type="entry name" value="Ald_DH_N"/>
</dbReference>
<gene>
    <name evidence="5" type="ORF">K9V48_12545</name>
</gene>
<comment type="caution">
    <text evidence="5">The sequence shown here is derived from an EMBL/GenBank/DDBJ whole genome shotgun (WGS) entry which is preliminary data.</text>
</comment>
<comment type="similarity">
    <text evidence="3">Belongs to the aldehyde dehydrogenase family.</text>
</comment>
<accession>A0ABS7URW8</accession>
<dbReference type="InterPro" id="IPR015590">
    <property type="entry name" value="Aldehyde_DH_dom"/>
</dbReference>
<name>A0ABS7URW8_9BACI</name>
<keyword evidence="1 3" id="KW-0560">Oxidoreductase</keyword>
<dbReference type="PROSITE" id="PS00687">
    <property type="entry name" value="ALDEHYDE_DEHYDR_GLU"/>
    <property type="match status" value="1"/>
</dbReference>
<dbReference type="InterPro" id="IPR016163">
    <property type="entry name" value="Ald_DH_C"/>
</dbReference>
<protein>
    <submittedName>
        <fullName evidence="5">Aldehyde dehydrogenase family protein</fullName>
    </submittedName>
</protein>
<evidence type="ECO:0000256" key="3">
    <source>
        <dbReference type="RuleBase" id="RU003345"/>
    </source>
</evidence>
<dbReference type="Pfam" id="PF00171">
    <property type="entry name" value="Aldedh"/>
    <property type="match status" value="1"/>
</dbReference>
<dbReference type="SUPFAM" id="SSF53720">
    <property type="entry name" value="ALDH-like"/>
    <property type="match status" value="1"/>
</dbReference>
<dbReference type="PANTHER" id="PTHR11699">
    <property type="entry name" value="ALDEHYDE DEHYDROGENASE-RELATED"/>
    <property type="match status" value="1"/>
</dbReference>
<organism evidence="5 6">
    <name type="scientific">Metabacillus rhizolycopersici</name>
    <dbReference type="NCBI Taxonomy" id="2875709"/>
    <lineage>
        <taxon>Bacteria</taxon>
        <taxon>Bacillati</taxon>
        <taxon>Bacillota</taxon>
        <taxon>Bacilli</taxon>
        <taxon>Bacillales</taxon>
        <taxon>Bacillaceae</taxon>
        <taxon>Metabacillus</taxon>
    </lineage>
</organism>
<evidence type="ECO:0000313" key="5">
    <source>
        <dbReference type="EMBL" id="MBZ5751056.1"/>
    </source>
</evidence>
<feature type="active site" evidence="2">
    <location>
        <position position="266"/>
    </location>
</feature>
<dbReference type="EMBL" id="JAIQUM010000025">
    <property type="protein sequence ID" value="MBZ5751056.1"/>
    <property type="molecule type" value="Genomic_DNA"/>
</dbReference>